<dbReference type="CDD" id="cd14507">
    <property type="entry name" value="PTP-MTM-like"/>
    <property type="match status" value="1"/>
</dbReference>
<dbReference type="Pfam" id="PF06602">
    <property type="entry name" value="Myotub-related"/>
    <property type="match status" value="1"/>
</dbReference>
<sequence>MDINIRIPILKDFSIERVIAQTNIKSDEVGNLSLNKDQLAQVIGKIDNWVWCIDETSNEGWLPKSSLKLSTIIIPHLGANIDFRITLTIKNQSQRFNFQQDLENFISNDIGIFTQIDWTDTLHIVFEASHRVISTKKILLEDFKAKKYIKCLLELTNFKRSSAVIIIEANDTEGKTQYLEENDEKSDGKLNPKLISGEILRYTCNAYGGCGNVYQNGRLSITNYRFLFTSSSKYDYVLSVPHYAIDNFSVNIGQITITSKDLRVIDYYVSQDVMAYVLDKYSELDGMHFCFDYYLAFYTSSDYGWSIYEPEREFTRMGAFDSGNWKKVDVNYDYKFCESYPAVLLQPSYITDDELRIIANFRSRRRIPTVTWVGKNSTLFRSSQPCVGVFYSRCKEDEDYMSKTQIKYIIDARPKLSARANKVRGKGFEHSAYYARCKMLFMNIPNIHKIKSSYEALKNITSKDDFLLLLHNSKWLNRLKSILSSAKAVADFLIYEKSSVLIHCSDGWDRTSQISALAQILIDPFYRTFHGFQVLICKDWISFGHKFKDRGSCTSDNSPIFIQFLDAVYQILRQNTSEFQFTNYYLLFLAEAVYSGKYGTFMGNSEKDLKEFSDKTLSVWKEEDSEFFNIGYKTSNLEILSVKTQISSLVFWDYFYKWNVN</sequence>
<keyword evidence="5" id="KW-1185">Reference proteome</keyword>
<accession>A0A1R2CUT3</accession>
<dbReference type="InterPro" id="IPR030564">
    <property type="entry name" value="Myotubularin"/>
</dbReference>
<dbReference type="SUPFAM" id="SSF50044">
    <property type="entry name" value="SH3-domain"/>
    <property type="match status" value="1"/>
</dbReference>
<name>A0A1R2CUT3_9CILI</name>
<reference evidence="4 5" key="1">
    <citation type="submission" date="2016-11" db="EMBL/GenBank/DDBJ databases">
        <title>The macronuclear genome of Stentor coeruleus: a giant cell with tiny introns.</title>
        <authorList>
            <person name="Slabodnick M."/>
            <person name="Ruby J.G."/>
            <person name="Reiff S.B."/>
            <person name="Swart E.C."/>
            <person name="Gosai S."/>
            <person name="Prabakaran S."/>
            <person name="Witkowska E."/>
            <person name="Larue G.E."/>
            <person name="Fisher S."/>
            <person name="Freeman R.M."/>
            <person name="Gunawardena J."/>
            <person name="Chu W."/>
            <person name="Stover N.A."/>
            <person name="Gregory B.D."/>
            <person name="Nowacki M."/>
            <person name="Derisi J."/>
            <person name="Roy S.W."/>
            <person name="Marshall W.F."/>
            <person name="Sood P."/>
        </authorList>
    </citation>
    <scope>NUCLEOTIDE SEQUENCE [LARGE SCALE GENOMIC DNA]</scope>
    <source>
        <strain evidence="4">WM001</strain>
    </source>
</reference>
<dbReference type="PANTHER" id="PTHR10807">
    <property type="entry name" value="MYOTUBULARIN-RELATED"/>
    <property type="match status" value="1"/>
</dbReference>
<dbReference type="EMBL" id="MPUH01000056">
    <property type="protein sequence ID" value="OMJ92723.1"/>
    <property type="molecule type" value="Genomic_DNA"/>
</dbReference>
<evidence type="ECO:0000313" key="5">
    <source>
        <dbReference type="Proteomes" id="UP000187209"/>
    </source>
</evidence>
<protein>
    <recommendedName>
        <fullName evidence="3">Myotubularin phosphatase domain-containing protein</fullName>
    </recommendedName>
</protein>
<dbReference type="GO" id="GO:0005737">
    <property type="term" value="C:cytoplasm"/>
    <property type="evidence" value="ECO:0007669"/>
    <property type="project" value="TreeGrafter"/>
</dbReference>
<dbReference type="Gene3D" id="3.90.190.10">
    <property type="entry name" value="Protein tyrosine phosphatase superfamily"/>
    <property type="match status" value="1"/>
</dbReference>
<dbReference type="OrthoDB" id="271628at2759"/>
<feature type="binding site" evidence="2">
    <location>
        <begin position="504"/>
        <end position="510"/>
    </location>
    <ligand>
        <name>substrate</name>
    </ligand>
</feature>
<dbReference type="PANTHER" id="PTHR10807:SF128">
    <property type="entry name" value="PHOSPHATIDYLINOSITOL-3,5-BISPHOSPHATE 3-PHOSPHATASE"/>
    <property type="match status" value="1"/>
</dbReference>
<feature type="domain" description="Myotubularin phosphatase" evidence="3">
    <location>
        <begin position="304"/>
        <end position="656"/>
    </location>
</feature>
<dbReference type="AlphaFoldDB" id="A0A1R2CUT3"/>
<feature type="binding site" evidence="2">
    <location>
        <begin position="446"/>
        <end position="447"/>
    </location>
    <ligand>
        <name>substrate</name>
    </ligand>
</feature>
<feature type="active site" description="Phosphocysteine intermediate" evidence="1">
    <location>
        <position position="504"/>
    </location>
</feature>
<dbReference type="SUPFAM" id="SSF52799">
    <property type="entry name" value="(Phosphotyrosine protein) phosphatases II"/>
    <property type="match status" value="1"/>
</dbReference>
<proteinExistence type="predicted"/>
<gene>
    <name evidence="4" type="ORF">SteCoe_4473</name>
</gene>
<evidence type="ECO:0000313" key="4">
    <source>
        <dbReference type="EMBL" id="OMJ92723.1"/>
    </source>
</evidence>
<dbReference type="PROSITE" id="PS00383">
    <property type="entry name" value="TYR_PHOSPHATASE_1"/>
    <property type="match status" value="1"/>
</dbReference>
<comment type="caution">
    <text evidence="4">The sequence shown here is derived from an EMBL/GenBank/DDBJ whole genome shotgun (WGS) entry which is preliminary data.</text>
</comment>
<dbReference type="InterPro" id="IPR016130">
    <property type="entry name" value="Tyr_Pase_AS"/>
</dbReference>
<dbReference type="InterPro" id="IPR036028">
    <property type="entry name" value="SH3-like_dom_sf"/>
</dbReference>
<dbReference type="SUPFAM" id="SSF50729">
    <property type="entry name" value="PH domain-like"/>
    <property type="match status" value="1"/>
</dbReference>
<evidence type="ECO:0000259" key="3">
    <source>
        <dbReference type="PROSITE" id="PS51339"/>
    </source>
</evidence>
<dbReference type="InterPro" id="IPR010569">
    <property type="entry name" value="Myotubularin-like_Pase_dom"/>
</dbReference>
<evidence type="ECO:0000256" key="1">
    <source>
        <dbReference type="PIRSR" id="PIRSR630564-1"/>
    </source>
</evidence>
<dbReference type="Proteomes" id="UP000187209">
    <property type="component" value="Unassembled WGS sequence"/>
</dbReference>
<evidence type="ECO:0000256" key="2">
    <source>
        <dbReference type="PIRSR" id="PIRSR630564-2"/>
    </source>
</evidence>
<organism evidence="4 5">
    <name type="scientific">Stentor coeruleus</name>
    <dbReference type="NCBI Taxonomy" id="5963"/>
    <lineage>
        <taxon>Eukaryota</taxon>
        <taxon>Sar</taxon>
        <taxon>Alveolata</taxon>
        <taxon>Ciliophora</taxon>
        <taxon>Postciliodesmatophora</taxon>
        <taxon>Heterotrichea</taxon>
        <taxon>Heterotrichida</taxon>
        <taxon>Stentoridae</taxon>
        <taxon>Stentor</taxon>
    </lineage>
</organism>
<dbReference type="PROSITE" id="PS51339">
    <property type="entry name" value="PPASE_MYOTUBULARIN"/>
    <property type="match status" value="1"/>
</dbReference>
<dbReference type="InterPro" id="IPR029021">
    <property type="entry name" value="Prot-tyrosine_phosphatase-like"/>
</dbReference>